<dbReference type="InterPro" id="IPR036380">
    <property type="entry name" value="Isochorismatase-like_sf"/>
</dbReference>
<dbReference type="InterPro" id="IPR016291">
    <property type="entry name" value="Isochorismatase"/>
</dbReference>
<dbReference type="Pfam" id="PF00857">
    <property type="entry name" value="Isochorismatase"/>
    <property type="match status" value="1"/>
</dbReference>
<keyword evidence="1" id="KW-0378">Hydrolase</keyword>
<evidence type="ECO:0000256" key="1">
    <source>
        <dbReference type="ARBA" id="ARBA00022801"/>
    </source>
</evidence>
<dbReference type="SUPFAM" id="SSF52499">
    <property type="entry name" value="Isochorismatase-like hydrolases"/>
    <property type="match status" value="1"/>
</dbReference>
<proteinExistence type="predicted"/>
<evidence type="ECO:0000313" key="3">
    <source>
        <dbReference type="EMBL" id="MFC1409708.1"/>
    </source>
</evidence>
<keyword evidence="4" id="KW-1185">Reference proteome</keyword>
<organism evidence="3 4">
    <name type="scientific">Streptacidiphilus alkalitolerans</name>
    <dbReference type="NCBI Taxonomy" id="3342712"/>
    <lineage>
        <taxon>Bacteria</taxon>
        <taxon>Bacillati</taxon>
        <taxon>Actinomycetota</taxon>
        <taxon>Actinomycetes</taxon>
        <taxon>Kitasatosporales</taxon>
        <taxon>Streptomycetaceae</taxon>
        <taxon>Streptacidiphilus</taxon>
    </lineage>
</organism>
<feature type="domain" description="Isochorismatase-like" evidence="2">
    <location>
        <begin position="22"/>
        <end position="194"/>
    </location>
</feature>
<dbReference type="RefSeq" id="WP_380506902.1">
    <property type="nucleotide sequence ID" value="NZ_JBHEZX010000004.1"/>
</dbReference>
<gene>
    <name evidence="3" type="ORF">ACEZDG_10485</name>
</gene>
<dbReference type="Gene3D" id="3.40.50.850">
    <property type="entry name" value="Isochorismatase-like"/>
    <property type="match status" value="1"/>
</dbReference>
<reference evidence="3 4" key="1">
    <citation type="submission" date="2024-09" db="EMBL/GenBank/DDBJ databases">
        <authorList>
            <person name="Lee S.D."/>
        </authorList>
    </citation>
    <scope>NUCLEOTIDE SEQUENCE [LARGE SCALE GENOMIC DNA]</scope>
    <source>
        <strain evidence="3 4">N1-1</strain>
    </source>
</reference>
<dbReference type="InterPro" id="IPR000868">
    <property type="entry name" value="Isochorismatase-like_dom"/>
</dbReference>
<dbReference type="PIRSF" id="PIRSF001111">
    <property type="entry name" value="Isochorismatase"/>
    <property type="match status" value="1"/>
</dbReference>
<comment type="caution">
    <text evidence="3">The sequence shown here is derived from an EMBL/GenBank/DDBJ whole genome shotgun (WGS) entry which is preliminary data.</text>
</comment>
<protein>
    <submittedName>
        <fullName evidence="3">Isochorismatase family protein</fullName>
    </submittedName>
</protein>
<evidence type="ECO:0000313" key="4">
    <source>
        <dbReference type="Proteomes" id="UP001592582"/>
    </source>
</evidence>
<dbReference type="Proteomes" id="UP001592582">
    <property type="component" value="Unassembled WGS sequence"/>
</dbReference>
<sequence length="207" mass="22348">MPGPADLPANTACWTVDPARAVLLVHDMQRYFLAPFPAGSALRRSLLDNLVRLRAHCAELGVPVAYTAQPGGMTEDQRGLLRDFWGPGMTTSAEDRRIVGELAPGPGDWTFTKWRYSAFARTDLRERMRAAGRDQLLIGGVYAHVGVLMTACDAFTQDIQPFLLADAVADFTPDDHRMALEYAARRCASVTTTGQVLAALAGAGVAA</sequence>
<dbReference type="PANTHER" id="PTHR43540">
    <property type="entry name" value="PEROXYUREIDOACRYLATE/UREIDOACRYLATE AMIDOHYDROLASE-RELATED"/>
    <property type="match status" value="1"/>
</dbReference>
<name>A0ABV6V7T4_9ACTN</name>
<accession>A0ABV6V7T4</accession>
<dbReference type="EMBL" id="JBHEZX010000004">
    <property type="protein sequence ID" value="MFC1409708.1"/>
    <property type="molecule type" value="Genomic_DNA"/>
</dbReference>
<dbReference type="PRINTS" id="PR01398">
    <property type="entry name" value="ISCHRISMTASE"/>
</dbReference>
<dbReference type="InterPro" id="IPR050272">
    <property type="entry name" value="Isochorismatase-like_hydrls"/>
</dbReference>
<dbReference type="PANTHER" id="PTHR43540:SF3">
    <property type="entry name" value="ENTEROBACTIN SYNTHASE COMPONENT B"/>
    <property type="match status" value="1"/>
</dbReference>
<evidence type="ECO:0000259" key="2">
    <source>
        <dbReference type="Pfam" id="PF00857"/>
    </source>
</evidence>